<gene>
    <name evidence="1" type="ORF">Patl1_19882</name>
</gene>
<accession>A0ACC1BNA0</accession>
<reference evidence="2" key="1">
    <citation type="journal article" date="2023" name="G3 (Bethesda)">
        <title>Genome assembly and association tests identify interacting loci associated with vigor, precocity, and sex in interspecific pistachio rootstocks.</title>
        <authorList>
            <person name="Palmer W."/>
            <person name="Jacygrad E."/>
            <person name="Sagayaradj S."/>
            <person name="Cavanaugh K."/>
            <person name="Han R."/>
            <person name="Bertier L."/>
            <person name="Beede B."/>
            <person name="Kafkas S."/>
            <person name="Golino D."/>
            <person name="Preece J."/>
            <person name="Michelmore R."/>
        </authorList>
    </citation>
    <scope>NUCLEOTIDE SEQUENCE [LARGE SCALE GENOMIC DNA]</scope>
</reference>
<evidence type="ECO:0000313" key="2">
    <source>
        <dbReference type="Proteomes" id="UP001164250"/>
    </source>
</evidence>
<evidence type="ECO:0000313" key="1">
    <source>
        <dbReference type="EMBL" id="KAJ0100438.1"/>
    </source>
</evidence>
<keyword evidence="2" id="KW-1185">Reference proteome</keyword>
<dbReference type="Proteomes" id="UP001164250">
    <property type="component" value="Chromosome 4"/>
</dbReference>
<proteinExistence type="predicted"/>
<protein>
    <submittedName>
        <fullName evidence="1">Uncharacterized protein</fullName>
    </submittedName>
</protein>
<comment type="caution">
    <text evidence="1">The sequence shown here is derived from an EMBL/GenBank/DDBJ whole genome shotgun (WGS) entry which is preliminary data.</text>
</comment>
<name>A0ACC1BNA0_9ROSI</name>
<sequence length="172" mass="19463">MTKTKRSSVLQKRLQKLESELSIVFSLPSQSSEDHLKISEYIQKRFHESFVNDDGDASPPELTEKFYEELVEEKVHSMDHESWVNEGRQEEGSGELGWPGFEEAKKFFEGLKDEKDFSEKGVKREKRRGWGWKYGSVLAAGLVLGTASILGLAVVSFSSCCNVKHNSSLMPT</sequence>
<organism evidence="1 2">
    <name type="scientific">Pistacia atlantica</name>
    <dbReference type="NCBI Taxonomy" id="434234"/>
    <lineage>
        <taxon>Eukaryota</taxon>
        <taxon>Viridiplantae</taxon>
        <taxon>Streptophyta</taxon>
        <taxon>Embryophyta</taxon>
        <taxon>Tracheophyta</taxon>
        <taxon>Spermatophyta</taxon>
        <taxon>Magnoliopsida</taxon>
        <taxon>eudicotyledons</taxon>
        <taxon>Gunneridae</taxon>
        <taxon>Pentapetalae</taxon>
        <taxon>rosids</taxon>
        <taxon>malvids</taxon>
        <taxon>Sapindales</taxon>
        <taxon>Anacardiaceae</taxon>
        <taxon>Pistacia</taxon>
    </lineage>
</organism>
<dbReference type="EMBL" id="CM047900">
    <property type="protein sequence ID" value="KAJ0100438.1"/>
    <property type="molecule type" value="Genomic_DNA"/>
</dbReference>